<organism evidence="1 2">
    <name type="scientific">candidate division WOR-3 bacterium</name>
    <dbReference type="NCBI Taxonomy" id="2052148"/>
    <lineage>
        <taxon>Bacteria</taxon>
        <taxon>Bacteria division WOR-3</taxon>
    </lineage>
</organism>
<gene>
    <name evidence="1" type="ORF">ENI34_09100</name>
</gene>
<sequence length="79" mass="8910">MFTKPKIIEGPSGTSRTPALNIIPLTAQPLSFRTKSFAFYVNRNNDGITLYIKTTDYHPGILAVPLERLEKLIDYLKEA</sequence>
<dbReference type="EMBL" id="DRIG01000095">
    <property type="protein sequence ID" value="HEC79277.1"/>
    <property type="molecule type" value="Genomic_DNA"/>
</dbReference>
<accession>A0A9C9ENW2</accession>
<comment type="caution">
    <text evidence="1">The sequence shown here is derived from an EMBL/GenBank/DDBJ whole genome shotgun (WGS) entry which is preliminary data.</text>
</comment>
<evidence type="ECO:0000313" key="2">
    <source>
        <dbReference type="Proteomes" id="UP000885826"/>
    </source>
</evidence>
<proteinExistence type="predicted"/>
<reference evidence="1" key="1">
    <citation type="journal article" date="2020" name="mSystems">
        <title>Genome- and Community-Level Interaction Insights into Carbon Utilization and Element Cycling Functions of Hydrothermarchaeota in Hydrothermal Sediment.</title>
        <authorList>
            <person name="Zhou Z."/>
            <person name="Liu Y."/>
            <person name="Xu W."/>
            <person name="Pan J."/>
            <person name="Luo Z.H."/>
            <person name="Li M."/>
        </authorList>
    </citation>
    <scope>NUCLEOTIDE SEQUENCE</scope>
    <source>
        <strain evidence="1">HyVt-388</strain>
    </source>
</reference>
<dbReference type="AlphaFoldDB" id="A0A9C9ENW2"/>
<protein>
    <submittedName>
        <fullName evidence="1">Uncharacterized protein</fullName>
    </submittedName>
</protein>
<evidence type="ECO:0000313" key="1">
    <source>
        <dbReference type="EMBL" id="HEC79277.1"/>
    </source>
</evidence>
<dbReference type="Proteomes" id="UP000885826">
    <property type="component" value="Unassembled WGS sequence"/>
</dbReference>
<name>A0A9C9ENW2_UNCW3</name>